<protein>
    <submittedName>
        <fullName evidence="9">Cytochrome c biogenesis protein CcdA</fullName>
    </submittedName>
</protein>
<keyword evidence="3 7" id="KW-0812">Transmembrane</keyword>
<dbReference type="PANTHER" id="PTHR31272">
    <property type="entry name" value="CYTOCHROME C-TYPE BIOGENESIS PROTEIN HI_1454-RELATED"/>
    <property type="match status" value="1"/>
</dbReference>
<proteinExistence type="inferred from homology"/>
<name>A0A3S0PJV8_9GAMM</name>
<dbReference type="GO" id="GO:0016020">
    <property type="term" value="C:membrane"/>
    <property type="evidence" value="ECO:0007669"/>
    <property type="project" value="UniProtKB-SubCell"/>
</dbReference>
<comment type="similarity">
    <text evidence="2">Belongs to the DsbD family.</text>
</comment>
<comment type="subcellular location">
    <subcellularLocation>
        <location evidence="1">Membrane</location>
        <topology evidence="1">Multi-pass membrane protein</topology>
    </subcellularLocation>
</comment>
<dbReference type="RefSeq" id="WP_126687080.1">
    <property type="nucleotide sequence ID" value="NZ_RYYV01000036.1"/>
</dbReference>
<feature type="transmembrane region" description="Helical" evidence="7">
    <location>
        <begin position="12"/>
        <end position="31"/>
    </location>
</feature>
<accession>A0A3S0PJV8</accession>
<keyword evidence="4" id="KW-0201">Cytochrome c-type biogenesis</keyword>
<organism evidence="9 10">
    <name type="scientific">Dyella choica</name>
    <dbReference type="NCBI Taxonomy" id="1927959"/>
    <lineage>
        <taxon>Bacteria</taxon>
        <taxon>Pseudomonadati</taxon>
        <taxon>Pseudomonadota</taxon>
        <taxon>Gammaproteobacteria</taxon>
        <taxon>Lysobacterales</taxon>
        <taxon>Rhodanobacteraceae</taxon>
        <taxon>Dyella</taxon>
    </lineage>
</organism>
<reference evidence="9 10" key="1">
    <citation type="submission" date="2018-12" db="EMBL/GenBank/DDBJ databases">
        <title>Dyella dinghuensis sp. nov. DHOA06 and Dyella choica sp. nov. 4M-K27, isolated from forest soil.</title>
        <authorList>
            <person name="Qiu L.-H."/>
            <person name="Gao Z.-H."/>
        </authorList>
    </citation>
    <scope>NUCLEOTIDE SEQUENCE [LARGE SCALE GENOMIC DNA]</scope>
    <source>
        <strain evidence="9 10">4M-K27</strain>
    </source>
</reference>
<evidence type="ECO:0000313" key="10">
    <source>
        <dbReference type="Proteomes" id="UP000274358"/>
    </source>
</evidence>
<dbReference type="OrthoDB" id="9811352at2"/>
<dbReference type="GO" id="GO:0017004">
    <property type="term" value="P:cytochrome complex assembly"/>
    <property type="evidence" value="ECO:0007669"/>
    <property type="project" value="UniProtKB-KW"/>
</dbReference>
<evidence type="ECO:0000259" key="8">
    <source>
        <dbReference type="Pfam" id="PF02683"/>
    </source>
</evidence>
<evidence type="ECO:0000256" key="6">
    <source>
        <dbReference type="ARBA" id="ARBA00023136"/>
    </source>
</evidence>
<feature type="transmembrane region" description="Helical" evidence="7">
    <location>
        <begin position="76"/>
        <end position="98"/>
    </location>
</feature>
<feature type="domain" description="Cytochrome C biogenesis protein transmembrane" evidence="8">
    <location>
        <begin position="11"/>
        <end position="214"/>
    </location>
</feature>
<keyword evidence="5 7" id="KW-1133">Transmembrane helix</keyword>
<sequence>MSGGLSPLVAYAAGALTILSPCVLPLVPIVLGSAAQRHRWGPLALALGLVASFTLTGFIIATIGASAGLNTQTIRLWSAILLLIVGIVLIVPRWQALFEHAAGPLANWAGERQARLERFGLAGQAGIGVLLGLVWSPCVGPTLGAATLLAAQGKNLGQVALVMAAFALGIATVLLILALFAQSLLARWRGRLMAAGTRGRRVLGVLIVLVGLLIITGADHHLETAIIDVLPDWVTNLSTSL</sequence>
<evidence type="ECO:0000313" key="9">
    <source>
        <dbReference type="EMBL" id="RUL69212.1"/>
    </source>
</evidence>
<dbReference type="InterPro" id="IPR003834">
    <property type="entry name" value="Cyt_c_assmbl_TM_dom"/>
</dbReference>
<dbReference type="EMBL" id="RYYV01000036">
    <property type="protein sequence ID" value="RUL69212.1"/>
    <property type="molecule type" value="Genomic_DNA"/>
</dbReference>
<dbReference type="Proteomes" id="UP000274358">
    <property type="component" value="Unassembled WGS sequence"/>
</dbReference>
<evidence type="ECO:0000256" key="1">
    <source>
        <dbReference type="ARBA" id="ARBA00004141"/>
    </source>
</evidence>
<dbReference type="InterPro" id="IPR051790">
    <property type="entry name" value="Cytochrome_c-biogenesis_DsbD"/>
</dbReference>
<evidence type="ECO:0000256" key="2">
    <source>
        <dbReference type="ARBA" id="ARBA00006143"/>
    </source>
</evidence>
<comment type="caution">
    <text evidence="9">The sequence shown here is derived from an EMBL/GenBank/DDBJ whole genome shotgun (WGS) entry which is preliminary data.</text>
</comment>
<dbReference type="Pfam" id="PF02683">
    <property type="entry name" value="DsbD_TM"/>
    <property type="match status" value="1"/>
</dbReference>
<feature type="transmembrane region" description="Helical" evidence="7">
    <location>
        <begin position="43"/>
        <end position="64"/>
    </location>
</feature>
<evidence type="ECO:0000256" key="4">
    <source>
        <dbReference type="ARBA" id="ARBA00022748"/>
    </source>
</evidence>
<gene>
    <name evidence="9" type="ORF">EKH80_22670</name>
</gene>
<feature type="transmembrane region" description="Helical" evidence="7">
    <location>
        <begin position="202"/>
        <end position="222"/>
    </location>
</feature>
<dbReference type="AlphaFoldDB" id="A0A3S0PJV8"/>
<evidence type="ECO:0000256" key="7">
    <source>
        <dbReference type="SAM" id="Phobius"/>
    </source>
</evidence>
<keyword evidence="10" id="KW-1185">Reference proteome</keyword>
<keyword evidence="6 7" id="KW-0472">Membrane</keyword>
<dbReference type="PANTHER" id="PTHR31272:SF9">
    <property type="entry name" value="BLL1027 PROTEIN"/>
    <property type="match status" value="1"/>
</dbReference>
<evidence type="ECO:0000256" key="3">
    <source>
        <dbReference type="ARBA" id="ARBA00022692"/>
    </source>
</evidence>
<evidence type="ECO:0000256" key="5">
    <source>
        <dbReference type="ARBA" id="ARBA00022989"/>
    </source>
</evidence>
<feature type="transmembrane region" description="Helical" evidence="7">
    <location>
        <begin position="156"/>
        <end position="181"/>
    </location>
</feature>